<reference evidence="1 2" key="2">
    <citation type="journal article" date="2022" name="Mol. Ecol. Resour.">
        <title>The genomes of chicory, endive, great burdock and yacon provide insights into Asteraceae paleo-polyploidization history and plant inulin production.</title>
        <authorList>
            <person name="Fan W."/>
            <person name="Wang S."/>
            <person name="Wang H."/>
            <person name="Wang A."/>
            <person name="Jiang F."/>
            <person name="Liu H."/>
            <person name="Zhao H."/>
            <person name="Xu D."/>
            <person name="Zhang Y."/>
        </authorList>
    </citation>
    <scope>NUCLEOTIDE SEQUENCE [LARGE SCALE GENOMIC DNA]</scope>
    <source>
        <strain evidence="2">cv. Yunnan</strain>
        <tissue evidence="1">Leaves</tissue>
    </source>
</reference>
<proteinExistence type="predicted"/>
<evidence type="ECO:0000313" key="2">
    <source>
        <dbReference type="Proteomes" id="UP001056120"/>
    </source>
</evidence>
<evidence type="ECO:0000313" key="1">
    <source>
        <dbReference type="EMBL" id="KAI3801974.1"/>
    </source>
</evidence>
<name>A0ACB9I1R9_9ASTR</name>
<protein>
    <submittedName>
        <fullName evidence="1">Uncharacterized protein</fullName>
    </submittedName>
</protein>
<organism evidence="1 2">
    <name type="scientific">Smallanthus sonchifolius</name>
    <dbReference type="NCBI Taxonomy" id="185202"/>
    <lineage>
        <taxon>Eukaryota</taxon>
        <taxon>Viridiplantae</taxon>
        <taxon>Streptophyta</taxon>
        <taxon>Embryophyta</taxon>
        <taxon>Tracheophyta</taxon>
        <taxon>Spermatophyta</taxon>
        <taxon>Magnoliopsida</taxon>
        <taxon>eudicotyledons</taxon>
        <taxon>Gunneridae</taxon>
        <taxon>Pentapetalae</taxon>
        <taxon>asterids</taxon>
        <taxon>campanulids</taxon>
        <taxon>Asterales</taxon>
        <taxon>Asteraceae</taxon>
        <taxon>Asteroideae</taxon>
        <taxon>Heliantheae alliance</taxon>
        <taxon>Millerieae</taxon>
        <taxon>Smallanthus</taxon>
    </lineage>
</organism>
<gene>
    <name evidence="1" type="ORF">L1987_30094</name>
</gene>
<keyword evidence="2" id="KW-1185">Reference proteome</keyword>
<comment type="caution">
    <text evidence="1">The sequence shown here is derived from an EMBL/GenBank/DDBJ whole genome shotgun (WGS) entry which is preliminary data.</text>
</comment>
<reference evidence="2" key="1">
    <citation type="journal article" date="2022" name="Mol. Ecol. Resour.">
        <title>The genomes of chicory, endive, great burdock and yacon provide insights into Asteraceae palaeo-polyploidization history and plant inulin production.</title>
        <authorList>
            <person name="Fan W."/>
            <person name="Wang S."/>
            <person name="Wang H."/>
            <person name="Wang A."/>
            <person name="Jiang F."/>
            <person name="Liu H."/>
            <person name="Zhao H."/>
            <person name="Xu D."/>
            <person name="Zhang Y."/>
        </authorList>
    </citation>
    <scope>NUCLEOTIDE SEQUENCE [LARGE SCALE GENOMIC DNA]</scope>
    <source>
        <strain evidence="2">cv. Yunnan</strain>
    </source>
</reference>
<accession>A0ACB9I1R9</accession>
<dbReference type="Proteomes" id="UP001056120">
    <property type="component" value="Linkage Group LG10"/>
</dbReference>
<sequence>MKKNKGKLRVTKEEGEEAEKSLPTIPQNVTSYPHTIILGTNMPIGLADEITQSLHEEELKVPKAEENQRKLMVYRSKVASRMQEHKRANDQRIISLGVDKNLKMTVKLKGFIGFKREADRIVCLVPDDLQALIDLPLVNEL</sequence>
<dbReference type="EMBL" id="CM042027">
    <property type="protein sequence ID" value="KAI3801974.1"/>
    <property type="molecule type" value="Genomic_DNA"/>
</dbReference>